<keyword evidence="2 3" id="KW-0732">Signal</keyword>
<dbReference type="Proteomes" id="UP001159364">
    <property type="component" value="Linkage Group LG06"/>
</dbReference>
<name>A0AAV8T528_9ROSI</name>
<evidence type="ECO:0000256" key="3">
    <source>
        <dbReference type="SAM" id="SignalP"/>
    </source>
</evidence>
<dbReference type="InterPro" id="IPR006969">
    <property type="entry name" value="Stig-like"/>
</dbReference>
<organism evidence="4 5">
    <name type="scientific">Erythroxylum novogranatense</name>
    <dbReference type="NCBI Taxonomy" id="1862640"/>
    <lineage>
        <taxon>Eukaryota</taxon>
        <taxon>Viridiplantae</taxon>
        <taxon>Streptophyta</taxon>
        <taxon>Embryophyta</taxon>
        <taxon>Tracheophyta</taxon>
        <taxon>Spermatophyta</taxon>
        <taxon>Magnoliopsida</taxon>
        <taxon>eudicotyledons</taxon>
        <taxon>Gunneridae</taxon>
        <taxon>Pentapetalae</taxon>
        <taxon>rosids</taxon>
        <taxon>fabids</taxon>
        <taxon>Malpighiales</taxon>
        <taxon>Erythroxylaceae</taxon>
        <taxon>Erythroxylum</taxon>
    </lineage>
</organism>
<gene>
    <name evidence="4" type="ORF">K2173_001275</name>
</gene>
<reference evidence="4 5" key="1">
    <citation type="submission" date="2021-09" db="EMBL/GenBank/DDBJ databases">
        <title>Genomic insights and catalytic innovation underlie evolution of tropane alkaloids biosynthesis.</title>
        <authorList>
            <person name="Wang Y.-J."/>
            <person name="Tian T."/>
            <person name="Huang J.-P."/>
            <person name="Huang S.-X."/>
        </authorList>
    </citation>
    <scope>NUCLEOTIDE SEQUENCE [LARGE SCALE GENOMIC DNA]</scope>
    <source>
        <strain evidence="4">KIB-2018</strain>
        <tissue evidence="4">Leaf</tissue>
    </source>
</reference>
<comment type="similarity">
    <text evidence="1">Belongs to the STIG1 family.</text>
</comment>
<evidence type="ECO:0000256" key="2">
    <source>
        <dbReference type="ARBA" id="ARBA00022729"/>
    </source>
</evidence>
<keyword evidence="5" id="KW-1185">Reference proteome</keyword>
<evidence type="ECO:0000313" key="4">
    <source>
        <dbReference type="EMBL" id="KAJ8761219.1"/>
    </source>
</evidence>
<dbReference type="Pfam" id="PF04885">
    <property type="entry name" value="Stig1"/>
    <property type="match status" value="1"/>
</dbReference>
<dbReference type="AlphaFoldDB" id="A0AAV8T528"/>
<proteinExistence type="inferred from homology"/>
<comment type="caution">
    <text evidence="4">The sequence shown here is derived from an EMBL/GenBank/DDBJ whole genome shotgun (WGS) entry which is preliminary data.</text>
</comment>
<dbReference type="EMBL" id="JAIWQS010000006">
    <property type="protein sequence ID" value="KAJ8761219.1"/>
    <property type="molecule type" value="Genomic_DNA"/>
</dbReference>
<evidence type="ECO:0008006" key="6">
    <source>
        <dbReference type="Google" id="ProtNLM"/>
    </source>
</evidence>
<dbReference type="PANTHER" id="PTHR33227:SF21">
    <property type="entry name" value="F12F1.21 PROTEIN"/>
    <property type="match status" value="1"/>
</dbReference>
<evidence type="ECO:0000313" key="5">
    <source>
        <dbReference type="Proteomes" id="UP001159364"/>
    </source>
</evidence>
<accession>A0AAV8T528</accession>
<protein>
    <recommendedName>
        <fullName evidence="6">Stigma-specific STIG1-like protein 1</fullName>
    </recommendedName>
</protein>
<feature type="chain" id="PRO_5043742800" description="Stigma-specific STIG1-like protein 1" evidence="3">
    <location>
        <begin position="19"/>
        <end position="159"/>
    </location>
</feature>
<feature type="signal peptide" evidence="3">
    <location>
        <begin position="1"/>
        <end position="18"/>
    </location>
</feature>
<sequence>MVSVKIIFLMAVLVGASATAQSTIRSEEQILDINSDNDEDASPNEKFGLSLDESEETYSSRGTNRLLAQLPIRSAMKCNKFPRVCRAKGSPGPDCCKKKCVNVMKDEMNCGMCGSKCKYREICCKGKCVNPLINKKHCGGCNIKCKKGNACVFGMCNYA</sequence>
<evidence type="ECO:0000256" key="1">
    <source>
        <dbReference type="ARBA" id="ARBA00006010"/>
    </source>
</evidence>
<dbReference type="PANTHER" id="PTHR33227">
    <property type="entry name" value="STIGMA-SPECIFIC STIG1-LIKE PROTEIN 3"/>
    <property type="match status" value="1"/>
</dbReference>